<dbReference type="Gene3D" id="3.30.565.10">
    <property type="entry name" value="Histidine kinase-like ATPase, C-terminal domain"/>
    <property type="match status" value="1"/>
</dbReference>
<evidence type="ECO:0000256" key="4">
    <source>
        <dbReference type="ARBA" id="ARBA00022553"/>
    </source>
</evidence>
<dbReference type="Gene3D" id="6.10.340.10">
    <property type="match status" value="1"/>
</dbReference>
<dbReference type="CDD" id="cd00075">
    <property type="entry name" value="HATPase"/>
    <property type="match status" value="1"/>
</dbReference>
<dbReference type="InterPro" id="IPR003661">
    <property type="entry name" value="HisK_dim/P_dom"/>
</dbReference>
<dbReference type="InterPro" id="IPR050351">
    <property type="entry name" value="BphY/WalK/GraS-like"/>
</dbReference>
<keyword evidence="7" id="KW-1133">Transmembrane helix</keyword>
<evidence type="ECO:0000256" key="2">
    <source>
        <dbReference type="ARBA" id="ARBA00004370"/>
    </source>
</evidence>
<dbReference type="Pfam" id="PF00672">
    <property type="entry name" value="HAMP"/>
    <property type="match status" value="1"/>
</dbReference>
<dbReference type="PANTHER" id="PTHR42878">
    <property type="entry name" value="TWO-COMPONENT HISTIDINE KINASE"/>
    <property type="match status" value="1"/>
</dbReference>
<feature type="transmembrane region" description="Helical" evidence="7">
    <location>
        <begin position="12"/>
        <end position="36"/>
    </location>
</feature>
<dbReference type="EC" id="2.7.13.3" evidence="3"/>
<dbReference type="InterPro" id="IPR003660">
    <property type="entry name" value="HAMP_dom"/>
</dbReference>
<feature type="domain" description="Histidine kinase" evidence="8">
    <location>
        <begin position="429"/>
        <end position="664"/>
    </location>
</feature>
<feature type="transmembrane region" description="Helical" evidence="7">
    <location>
        <begin position="317"/>
        <end position="336"/>
    </location>
</feature>
<organism evidence="10 11">
    <name type="scientific">Mariprofundus micogutta</name>
    <dbReference type="NCBI Taxonomy" id="1921010"/>
    <lineage>
        <taxon>Bacteria</taxon>
        <taxon>Pseudomonadati</taxon>
        <taxon>Pseudomonadota</taxon>
        <taxon>Candidatius Mariprofundia</taxon>
        <taxon>Mariprofundales</taxon>
        <taxon>Mariprofundaceae</taxon>
        <taxon>Mariprofundus</taxon>
    </lineage>
</organism>
<evidence type="ECO:0000256" key="1">
    <source>
        <dbReference type="ARBA" id="ARBA00000085"/>
    </source>
</evidence>
<accession>A0A1L8CP66</accession>
<evidence type="ECO:0000256" key="6">
    <source>
        <dbReference type="ARBA" id="ARBA00022777"/>
    </source>
</evidence>
<dbReference type="AlphaFoldDB" id="A0A1L8CP66"/>
<dbReference type="GO" id="GO:0030295">
    <property type="term" value="F:protein kinase activator activity"/>
    <property type="evidence" value="ECO:0007669"/>
    <property type="project" value="TreeGrafter"/>
</dbReference>
<dbReference type="PRINTS" id="PR00344">
    <property type="entry name" value="BCTRLSENSOR"/>
</dbReference>
<dbReference type="SMART" id="SM00387">
    <property type="entry name" value="HATPase_c"/>
    <property type="match status" value="1"/>
</dbReference>
<dbReference type="GO" id="GO:0016020">
    <property type="term" value="C:membrane"/>
    <property type="evidence" value="ECO:0007669"/>
    <property type="project" value="UniProtKB-SubCell"/>
</dbReference>
<keyword evidence="6" id="KW-0418">Kinase</keyword>
<protein>
    <recommendedName>
        <fullName evidence="3">histidine kinase</fullName>
        <ecNumber evidence="3">2.7.13.3</ecNumber>
    </recommendedName>
</protein>
<dbReference type="SUPFAM" id="SSF55874">
    <property type="entry name" value="ATPase domain of HSP90 chaperone/DNA topoisomerase II/histidine kinase"/>
    <property type="match status" value="1"/>
</dbReference>
<feature type="domain" description="HAMP" evidence="9">
    <location>
        <begin position="337"/>
        <end position="389"/>
    </location>
</feature>
<evidence type="ECO:0000259" key="8">
    <source>
        <dbReference type="PROSITE" id="PS50109"/>
    </source>
</evidence>
<dbReference type="GO" id="GO:0007234">
    <property type="term" value="P:osmosensory signaling via phosphorelay pathway"/>
    <property type="evidence" value="ECO:0007669"/>
    <property type="project" value="TreeGrafter"/>
</dbReference>
<dbReference type="InterPro" id="IPR005467">
    <property type="entry name" value="His_kinase_dom"/>
</dbReference>
<dbReference type="SUPFAM" id="SSF47384">
    <property type="entry name" value="Homodimeric domain of signal transducing histidine kinase"/>
    <property type="match status" value="1"/>
</dbReference>
<dbReference type="GO" id="GO:0000156">
    <property type="term" value="F:phosphorelay response regulator activity"/>
    <property type="evidence" value="ECO:0007669"/>
    <property type="project" value="TreeGrafter"/>
</dbReference>
<dbReference type="InterPro" id="IPR004358">
    <property type="entry name" value="Sig_transdc_His_kin-like_C"/>
</dbReference>
<dbReference type="RefSeq" id="WP_072659998.1">
    <property type="nucleotide sequence ID" value="NZ_BDFD01000014.1"/>
</dbReference>
<evidence type="ECO:0000256" key="3">
    <source>
        <dbReference type="ARBA" id="ARBA00012438"/>
    </source>
</evidence>
<dbReference type="PROSITE" id="PS50109">
    <property type="entry name" value="HIS_KIN"/>
    <property type="match status" value="1"/>
</dbReference>
<evidence type="ECO:0000313" key="10">
    <source>
        <dbReference type="EMBL" id="GAV20684.1"/>
    </source>
</evidence>
<proteinExistence type="predicted"/>
<dbReference type="PANTHER" id="PTHR42878:SF15">
    <property type="entry name" value="BACTERIOPHYTOCHROME"/>
    <property type="match status" value="1"/>
</dbReference>
<comment type="subcellular location">
    <subcellularLocation>
        <location evidence="2">Membrane</location>
    </subcellularLocation>
</comment>
<evidence type="ECO:0000256" key="5">
    <source>
        <dbReference type="ARBA" id="ARBA00022679"/>
    </source>
</evidence>
<dbReference type="SUPFAM" id="SSF158472">
    <property type="entry name" value="HAMP domain-like"/>
    <property type="match status" value="1"/>
</dbReference>
<keyword evidence="11" id="KW-1185">Reference proteome</keyword>
<keyword evidence="7" id="KW-0812">Transmembrane</keyword>
<dbReference type="CDD" id="cd00082">
    <property type="entry name" value="HisKA"/>
    <property type="match status" value="1"/>
</dbReference>
<keyword evidence="7" id="KW-0472">Membrane</keyword>
<evidence type="ECO:0000259" key="9">
    <source>
        <dbReference type="PROSITE" id="PS50885"/>
    </source>
</evidence>
<gene>
    <name evidence="10" type="ORF">MMIC_P1657</name>
</gene>
<dbReference type="EMBL" id="BDFD01000014">
    <property type="protein sequence ID" value="GAV20684.1"/>
    <property type="molecule type" value="Genomic_DNA"/>
</dbReference>
<keyword evidence="5" id="KW-0808">Transferase</keyword>
<dbReference type="SMART" id="SM00304">
    <property type="entry name" value="HAMP"/>
    <property type="match status" value="1"/>
</dbReference>
<dbReference type="CDD" id="cd06225">
    <property type="entry name" value="HAMP"/>
    <property type="match status" value="1"/>
</dbReference>
<comment type="caution">
    <text evidence="10">The sequence shown here is derived from an EMBL/GenBank/DDBJ whole genome shotgun (WGS) entry which is preliminary data.</text>
</comment>
<name>A0A1L8CP66_9PROT</name>
<reference evidence="10 11" key="1">
    <citation type="journal article" date="2017" name="Arch. Microbiol.">
        <title>Mariprofundus micogutta sp. nov., a novel iron-oxidizing zetaproteobacterium isolated from a deep-sea hydrothermal field at the Bayonnaise knoll of the Izu-Ogasawara arc, and a description of Mariprofundales ord. nov. and Zetaproteobacteria classis nov.</title>
        <authorList>
            <person name="Makita H."/>
            <person name="Tanaka E."/>
            <person name="Mitsunobu S."/>
            <person name="Miyazaki M."/>
            <person name="Nunoura T."/>
            <person name="Uematsu K."/>
            <person name="Takaki Y."/>
            <person name="Nishi S."/>
            <person name="Shimamura S."/>
            <person name="Takai K."/>
        </authorList>
    </citation>
    <scope>NUCLEOTIDE SEQUENCE [LARGE SCALE GENOMIC DNA]</scope>
    <source>
        <strain evidence="10 11">ET2</strain>
    </source>
</reference>
<evidence type="ECO:0000313" key="11">
    <source>
        <dbReference type="Proteomes" id="UP000231632"/>
    </source>
</evidence>
<dbReference type="STRING" id="1921010.MMIC_P1657"/>
<comment type="catalytic activity">
    <reaction evidence="1">
        <text>ATP + protein L-histidine = ADP + protein N-phospho-L-histidine.</text>
        <dbReference type="EC" id="2.7.13.3"/>
    </reaction>
</comment>
<dbReference type="Pfam" id="PF02518">
    <property type="entry name" value="HATPase_c"/>
    <property type="match status" value="1"/>
</dbReference>
<keyword evidence="4" id="KW-0597">Phosphoprotein</keyword>
<dbReference type="GO" id="GO:0000155">
    <property type="term" value="F:phosphorelay sensor kinase activity"/>
    <property type="evidence" value="ECO:0007669"/>
    <property type="project" value="InterPro"/>
</dbReference>
<dbReference type="Gene3D" id="1.10.287.130">
    <property type="match status" value="1"/>
</dbReference>
<dbReference type="PROSITE" id="PS50885">
    <property type="entry name" value="HAMP"/>
    <property type="match status" value="1"/>
</dbReference>
<evidence type="ECO:0000256" key="7">
    <source>
        <dbReference type="SAM" id="Phobius"/>
    </source>
</evidence>
<dbReference type="InterPro" id="IPR003594">
    <property type="entry name" value="HATPase_dom"/>
</dbReference>
<sequence length="668" mass="74068">MHLLNRFSDLPVRYRIIFTLIVVVLISEVSLSFFAFKQFENSMIAESIQHLRDIRSNRIYSVRTELTQHIQINDIFSSLPETAEVLVAYNKLPGNRQTPDKSGEAIEHLIHHLGEQTGLYDLFVIAKNGDIIHSAKKEADFNTNLLTGPYRNTALAKAYRHAINQLQTRTSSIAFYMPSNAMAVFIASPVILHGQLLGAVAIQLDWKSLADILGSITGLGKSGEVVAGVLHGDKAYLAPLRHMPTSEMDFTVPMGANLAGPIQDALQGHVSSAFDVDYRNIPVVAAWGYIPELEMGLVVKMDKAELMESVQNMQQNAIMIVLGVMIGTVFIGMMLARTISSPIDELTETTLAYADGNMEERSNISSHDEIGLLATAFNTMADNIKRYNQDVIDKNLKLKAYGEELEQRVEERTATLSAANEEIKSFAYIVSHDLRSPLVNLKGFTGELDYTLKEISEKLASIKDKLEASEQQEMQKLIEEEIPESMGFITTSVEKMDAMLAAILKLSRLGRRELVLETIDLSETAESLVDIHRHQLQETHSRVDIGDLPCIRNDRMVVEQILGNLIDNAIKYLDPERAGEISISAVSRDSGIAIAVTDNGHGIAESENDKVFQIFRRGRHTTVQGEGMGLAYVQTLARAQGGSITFESQENLGTTFTVFLPCIENNEV</sequence>
<dbReference type="InterPro" id="IPR036097">
    <property type="entry name" value="HisK_dim/P_sf"/>
</dbReference>
<dbReference type="InterPro" id="IPR036890">
    <property type="entry name" value="HATPase_C_sf"/>
</dbReference>
<dbReference type="Proteomes" id="UP000231632">
    <property type="component" value="Unassembled WGS sequence"/>
</dbReference>